<sequence length="221" mass="23905">MKVLAAAVVAILALQPLEQAFACSPVRKPALLPLDDAWRETFGEWFVKADGVHLVMVSDAGPLEGAAWPMPCDRNIHPPPPAELARGKAQKAEFAELWRSYEADLGACIPGRTRVHVVETLKGPSREEWVEQASAIQVVDGPPPEPVLQTKEAAAYGAWVADLTLLSCGAEPFARRMSRQAAYVVLTAGSDGRQGRITHAFLADDRAPFLAEARRLARPAP</sequence>
<keyword evidence="1" id="KW-0732">Signal</keyword>
<dbReference type="AlphaFoldDB" id="A0A6G4R0P1"/>
<protein>
    <submittedName>
        <fullName evidence="2">Uncharacterized protein</fullName>
    </submittedName>
</protein>
<proteinExistence type="predicted"/>
<accession>A0A6G4R0P1</accession>
<feature type="signal peptide" evidence="1">
    <location>
        <begin position="1"/>
        <end position="22"/>
    </location>
</feature>
<evidence type="ECO:0000313" key="2">
    <source>
        <dbReference type="EMBL" id="NGM51486.1"/>
    </source>
</evidence>
<name>A0A6G4R0P1_9CAUL</name>
<dbReference type="EMBL" id="JAAKGT010000010">
    <property type="protein sequence ID" value="NGM51486.1"/>
    <property type="molecule type" value="Genomic_DNA"/>
</dbReference>
<organism evidence="2">
    <name type="scientific">Caulobacter sp. 602-2</name>
    <dbReference type="NCBI Taxonomy" id="2710887"/>
    <lineage>
        <taxon>Bacteria</taxon>
        <taxon>Pseudomonadati</taxon>
        <taxon>Pseudomonadota</taxon>
        <taxon>Alphaproteobacteria</taxon>
        <taxon>Caulobacterales</taxon>
        <taxon>Caulobacteraceae</taxon>
        <taxon>Caulobacter</taxon>
    </lineage>
</organism>
<feature type="chain" id="PRO_5026056213" evidence="1">
    <location>
        <begin position="23"/>
        <end position="221"/>
    </location>
</feature>
<comment type="caution">
    <text evidence="2">The sequence shown here is derived from an EMBL/GenBank/DDBJ whole genome shotgun (WGS) entry which is preliminary data.</text>
</comment>
<dbReference type="RefSeq" id="WP_165261004.1">
    <property type="nucleotide sequence ID" value="NZ_JAAKGT010000010.1"/>
</dbReference>
<reference evidence="2" key="1">
    <citation type="submission" date="2020-02" db="EMBL/GenBank/DDBJ databases">
        <authorList>
            <person name="Gao J."/>
            <person name="Sun J."/>
        </authorList>
    </citation>
    <scope>NUCLEOTIDE SEQUENCE</scope>
    <source>
        <strain evidence="2">602-2</strain>
    </source>
</reference>
<evidence type="ECO:0000256" key="1">
    <source>
        <dbReference type="SAM" id="SignalP"/>
    </source>
</evidence>
<gene>
    <name evidence="2" type="ORF">G5B46_17890</name>
</gene>